<dbReference type="OrthoDB" id="9797736at2"/>
<dbReference type="PANTHER" id="PTHR30535:SF4">
    <property type="entry name" value="HEMIN-BINDING PERIPLASMIC PROTEIN HMUT"/>
    <property type="match status" value="1"/>
</dbReference>
<dbReference type="Proteomes" id="UP000619743">
    <property type="component" value="Unassembled WGS sequence"/>
</dbReference>
<dbReference type="PROSITE" id="PS50983">
    <property type="entry name" value="FE_B12_PBP"/>
    <property type="match status" value="1"/>
</dbReference>
<accession>A0A8J2XN69</accession>
<dbReference type="RefSeq" id="WP_087504815.1">
    <property type="nucleotide sequence ID" value="NZ_BMDX01000003.1"/>
</dbReference>
<gene>
    <name evidence="3" type="primary">hmuB</name>
    <name evidence="3" type="ORF">GCM10011369_09040</name>
</gene>
<feature type="domain" description="Fe/B12 periplasmic-binding" evidence="2">
    <location>
        <begin position="32"/>
        <end position="283"/>
    </location>
</feature>
<keyword evidence="1" id="KW-0732">Signal</keyword>
<sequence>MIAKTRALLFLSFVSFGSLLCLTATANPQQHRLIATDAAATSLVVEFGLLDQLVAIDVTSQLPNGADKLPNIGYHRTLSAEGLLSLNPTTVIGSEHMGPPETISALKQANVRLLQLSGALTPAQLRNNIQTTAQALGEAQRGQQLLDTLANKESQLQQAALTGHRVAFILAMDPSKLRLAGAGTAGAALIEQMGASNVADYDNYRNVSAESLLSMAPTVILVAGRAQQSAVADLVAANGIISHTPAGKHNRIYAVDSSTLVAGLSLGAIDEAVRVQQLVVASN</sequence>
<protein>
    <submittedName>
        <fullName evidence="3">Hemin ABC transporter substrate-binding protein</fullName>
    </submittedName>
</protein>
<reference evidence="4" key="1">
    <citation type="journal article" date="2019" name="Int. J. Syst. Evol. Microbiol.">
        <title>The Global Catalogue of Microorganisms (GCM) 10K type strain sequencing project: providing services to taxonomists for standard genome sequencing and annotation.</title>
        <authorList>
            <consortium name="The Broad Institute Genomics Platform"/>
            <consortium name="The Broad Institute Genome Sequencing Center for Infectious Disease"/>
            <person name="Wu L."/>
            <person name="Ma J."/>
        </authorList>
    </citation>
    <scope>NUCLEOTIDE SEQUENCE [LARGE SCALE GENOMIC DNA]</scope>
    <source>
        <strain evidence="4">CGMCC 1.10130</strain>
    </source>
</reference>
<feature type="chain" id="PRO_5035329129" evidence="1">
    <location>
        <begin position="27"/>
        <end position="283"/>
    </location>
</feature>
<organism evidence="3 4">
    <name type="scientific">Neiella marina</name>
    <dbReference type="NCBI Taxonomy" id="508461"/>
    <lineage>
        <taxon>Bacteria</taxon>
        <taxon>Pseudomonadati</taxon>
        <taxon>Pseudomonadota</taxon>
        <taxon>Gammaproteobacteria</taxon>
        <taxon>Alteromonadales</taxon>
        <taxon>Echinimonadaceae</taxon>
        <taxon>Neiella</taxon>
    </lineage>
</organism>
<dbReference type="SUPFAM" id="SSF53807">
    <property type="entry name" value="Helical backbone' metal receptor"/>
    <property type="match status" value="1"/>
</dbReference>
<dbReference type="AlphaFoldDB" id="A0A8J2XN69"/>
<keyword evidence="4" id="KW-1185">Reference proteome</keyword>
<dbReference type="PANTHER" id="PTHR30535">
    <property type="entry name" value="VITAMIN B12-BINDING PROTEIN"/>
    <property type="match status" value="1"/>
</dbReference>
<dbReference type="EMBL" id="BMDX01000003">
    <property type="protein sequence ID" value="GGA69595.1"/>
    <property type="molecule type" value="Genomic_DNA"/>
</dbReference>
<comment type="caution">
    <text evidence="3">The sequence shown here is derived from an EMBL/GenBank/DDBJ whole genome shotgun (WGS) entry which is preliminary data.</text>
</comment>
<dbReference type="Gene3D" id="3.40.50.1980">
    <property type="entry name" value="Nitrogenase molybdenum iron protein domain"/>
    <property type="match status" value="2"/>
</dbReference>
<dbReference type="Pfam" id="PF01497">
    <property type="entry name" value="Peripla_BP_2"/>
    <property type="match status" value="1"/>
</dbReference>
<dbReference type="InterPro" id="IPR050902">
    <property type="entry name" value="ABC_Transporter_SBP"/>
</dbReference>
<proteinExistence type="predicted"/>
<name>A0A8J2XN69_9GAMM</name>
<evidence type="ECO:0000313" key="3">
    <source>
        <dbReference type="EMBL" id="GGA69595.1"/>
    </source>
</evidence>
<evidence type="ECO:0000256" key="1">
    <source>
        <dbReference type="SAM" id="SignalP"/>
    </source>
</evidence>
<evidence type="ECO:0000259" key="2">
    <source>
        <dbReference type="PROSITE" id="PS50983"/>
    </source>
</evidence>
<dbReference type="InterPro" id="IPR002491">
    <property type="entry name" value="ABC_transptr_periplasmic_BD"/>
</dbReference>
<evidence type="ECO:0000313" key="4">
    <source>
        <dbReference type="Proteomes" id="UP000619743"/>
    </source>
</evidence>
<feature type="signal peptide" evidence="1">
    <location>
        <begin position="1"/>
        <end position="26"/>
    </location>
</feature>